<gene>
    <name evidence="1" type="ORF">PCOR1329_LOCUS25267</name>
</gene>
<reference evidence="1" key="1">
    <citation type="submission" date="2023-10" db="EMBL/GenBank/DDBJ databases">
        <authorList>
            <person name="Chen Y."/>
            <person name="Shah S."/>
            <person name="Dougan E. K."/>
            <person name="Thang M."/>
            <person name="Chan C."/>
        </authorList>
    </citation>
    <scope>NUCLEOTIDE SEQUENCE [LARGE SCALE GENOMIC DNA]</scope>
</reference>
<dbReference type="EMBL" id="CAUYUJ010008813">
    <property type="protein sequence ID" value="CAK0825026.1"/>
    <property type="molecule type" value="Genomic_DNA"/>
</dbReference>
<organism evidence="1 2">
    <name type="scientific">Prorocentrum cordatum</name>
    <dbReference type="NCBI Taxonomy" id="2364126"/>
    <lineage>
        <taxon>Eukaryota</taxon>
        <taxon>Sar</taxon>
        <taxon>Alveolata</taxon>
        <taxon>Dinophyceae</taxon>
        <taxon>Prorocentrales</taxon>
        <taxon>Prorocentraceae</taxon>
        <taxon>Prorocentrum</taxon>
    </lineage>
</organism>
<keyword evidence="2" id="KW-1185">Reference proteome</keyword>
<sequence>MDGKLERAEQLYASMLADDNHEYTRDALDSSFAVWRREVSIHNNKYTSDQKDRMADLTLIPLFLKLVETEFDKHFNKEGTSQELAAAGSERGSQLPVRGSTTVVAKGPKKNCCIASVESMKKRLEAPCRRLNKNRFFQGVMFAALLGALFLP</sequence>
<protein>
    <submittedName>
        <fullName evidence="1">Uncharacterized protein</fullName>
    </submittedName>
</protein>
<feature type="non-terminal residue" evidence="1">
    <location>
        <position position="152"/>
    </location>
</feature>
<name>A0ABN9RZZ2_9DINO</name>
<dbReference type="Proteomes" id="UP001189429">
    <property type="component" value="Unassembled WGS sequence"/>
</dbReference>
<comment type="caution">
    <text evidence="1">The sequence shown here is derived from an EMBL/GenBank/DDBJ whole genome shotgun (WGS) entry which is preliminary data.</text>
</comment>
<proteinExistence type="predicted"/>
<evidence type="ECO:0000313" key="2">
    <source>
        <dbReference type="Proteomes" id="UP001189429"/>
    </source>
</evidence>
<evidence type="ECO:0000313" key="1">
    <source>
        <dbReference type="EMBL" id="CAK0825026.1"/>
    </source>
</evidence>
<accession>A0ABN9RZZ2</accession>